<keyword evidence="1" id="KW-1133">Transmembrane helix</keyword>
<comment type="caution">
    <text evidence="2">The sequence shown here is derived from an EMBL/GenBank/DDBJ whole genome shotgun (WGS) entry which is preliminary data.</text>
</comment>
<keyword evidence="1" id="KW-0812">Transmembrane</keyword>
<dbReference type="AlphaFoldDB" id="A0ABD1MK92"/>
<gene>
    <name evidence="2" type="ORF">Fmac_010666</name>
</gene>
<organism evidence="2 3">
    <name type="scientific">Flemingia macrophylla</name>
    <dbReference type="NCBI Taxonomy" id="520843"/>
    <lineage>
        <taxon>Eukaryota</taxon>
        <taxon>Viridiplantae</taxon>
        <taxon>Streptophyta</taxon>
        <taxon>Embryophyta</taxon>
        <taxon>Tracheophyta</taxon>
        <taxon>Spermatophyta</taxon>
        <taxon>Magnoliopsida</taxon>
        <taxon>eudicotyledons</taxon>
        <taxon>Gunneridae</taxon>
        <taxon>Pentapetalae</taxon>
        <taxon>rosids</taxon>
        <taxon>fabids</taxon>
        <taxon>Fabales</taxon>
        <taxon>Fabaceae</taxon>
        <taxon>Papilionoideae</taxon>
        <taxon>50 kb inversion clade</taxon>
        <taxon>NPAAA clade</taxon>
        <taxon>indigoferoid/millettioid clade</taxon>
        <taxon>Phaseoleae</taxon>
        <taxon>Flemingia</taxon>
    </lineage>
</organism>
<reference evidence="2 3" key="1">
    <citation type="submission" date="2024-08" db="EMBL/GenBank/DDBJ databases">
        <title>Insights into the chromosomal genome structure of Flemingia macrophylla.</title>
        <authorList>
            <person name="Ding Y."/>
            <person name="Zhao Y."/>
            <person name="Bi W."/>
            <person name="Wu M."/>
            <person name="Zhao G."/>
            <person name="Gong Y."/>
            <person name="Li W."/>
            <person name="Zhang P."/>
        </authorList>
    </citation>
    <scope>NUCLEOTIDE SEQUENCE [LARGE SCALE GENOMIC DNA]</scope>
    <source>
        <strain evidence="2">DYQJB</strain>
        <tissue evidence="2">Leaf</tissue>
    </source>
</reference>
<dbReference type="PANTHER" id="PTHR33868">
    <property type="entry name" value="EXPRESSED PROTEIN"/>
    <property type="match status" value="1"/>
</dbReference>
<protein>
    <recommendedName>
        <fullName evidence="4">Transmembrane protein</fullName>
    </recommendedName>
</protein>
<accession>A0ABD1MK92</accession>
<feature type="transmembrane region" description="Helical" evidence="1">
    <location>
        <begin position="391"/>
        <end position="416"/>
    </location>
</feature>
<keyword evidence="3" id="KW-1185">Reference proteome</keyword>
<dbReference type="EMBL" id="JBGMDY010000004">
    <property type="protein sequence ID" value="KAL2336220.1"/>
    <property type="molecule type" value="Genomic_DNA"/>
</dbReference>
<dbReference type="Proteomes" id="UP001603857">
    <property type="component" value="Unassembled WGS sequence"/>
</dbReference>
<evidence type="ECO:0000313" key="2">
    <source>
        <dbReference type="EMBL" id="KAL2336220.1"/>
    </source>
</evidence>
<name>A0ABD1MK92_9FABA</name>
<dbReference type="PANTHER" id="PTHR33868:SF2">
    <property type="entry name" value="EXPRESSED PROTEIN"/>
    <property type="match status" value="1"/>
</dbReference>
<evidence type="ECO:0000256" key="1">
    <source>
        <dbReference type="SAM" id="Phobius"/>
    </source>
</evidence>
<evidence type="ECO:0008006" key="4">
    <source>
        <dbReference type="Google" id="ProtNLM"/>
    </source>
</evidence>
<evidence type="ECO:0000313" key="3">
    <source>
        <dbReference type="Proteomes" id="UP001603857"/>
    </source>
</evidence>
<proteinExistence type="predicted"/>
<keyword evidence="1" id="KW-0472">Membrane</keyword>
<sequence length="419" mass="47480">MATVDVRDVWQKAVNRCFVQEDAKRAPMLACCQSSKLVNAGPASAPNESDHVVVNATHFNQNFSFPNTTPDSRWWMQLQSNYGFQKGLPYEQLSALEDEVEDMKGSNENKTCKGDANYDYSKNCPAYPQLVDMMGKHETMKIDSVDCLVSKQTNDLSFDSDYSWIGVEKLQPWWRTTDRDELGCFLWRKSLNHIENCDLPPPQRYLRGEPCADISHIKTRLESFDWETKSSAFSDFNVQAKESLESRLMHRKLGGPSTNKGRIDFDCDKYSSNPTIHGGVTEQVFEGDHHSKAQLIEALCHSQTHAREAEEIAKQACAEREHILALLFMQASQLLAYKQWFQLTLLQLKALNIHVKNKDQPISTSFRLRKLKYGNGKQEIVGKAKRDITTYAVAFALGLSFVGAGLLLGWTVGYMLSLS</sequence>